<comment type="catalytic activity">
    <reaction evidence="9 10">
        <text>Release of signal peptides from bacterial membrane prolipoproteins. Hydrolyzes -Xaa-Yaa-Zaa-|-(S,diacylglyceryl)Cys-, in which Xaa is hydrophobic (preferably Leu), and Yaa (Ala or Ser) and Zaa (Gly or Ala) have small, neutral side chains.</text>
        <dbReference type="EC" id="3.4.23.36"/>
    </reaction>
</comment>
<evidence type="ECO:0000313" key="12">
    <source>
        <dbReference type="EMBL" id="SHD76938.1"/>
    </source>
</evidence>
<evidence type="ECO:0000256" key="10">
    <source>
        <dbReference type="RuleBase" id="RU000594"/>
    </source>
</evidence>
<evidence type="ECO:0000256" key="5">
    <source>
        <dbReference type="ARBA" id="ARBA00022750"/>
    </source>
</evidence>
<dbReference type="HAMAP" id="MF_00161">
    <property type="entry name" value="LspA"/>
    <property type="match status" value="1"/>
</dbReference>
<dbReference type="PRINTS" id="PR00781">
    <property type="entry name" value="LIPOSIGPTASE"/>
</dbReference>
<evidence type="ECO:0000256" key="11">
    <source>
        <dbReference type="RuleBase" id="RU004181"/>
    </source>
</evidence>
<dbReference type="EMBL" id="LT669839">
    <property type="protein sequence ID" value="SHD76938.1"/>
    <property type="molecule type" value="Genomic_DNA"/>
</dbReference>
<dbReference type="GO" id="GO:0005886">
    <property type="term" value="C:plasma membrane"/>
    <property type="evidence" value="ECO:0007669"/>
    <property type="project" value="UniProtKB-SubCell"/>
</dbReference>
<keyword evidence="13" id="KW-1185">Reference proteome</keyword>
<evidence type="ECO:0000313" key="13">
    <source>
        <dbReference type="Proteomes" id="UP000245423"/>
    </source>
</evidence>
<dbReference type="HOGENOM" id="CLU_083252_3_4_9"/>
<dbReference type="NCBIfam" id="TIGR00077">
    <property type="entry name" value="lspA"/>
    <property type="match status" value="1"/>
</dbReference>
<organism evidence="12 13">
    <name type="scientific">[Clostridium] ultunense Esp</name>
    <dbReference type="NCBI Taxonomy" id="1288971"/>
    <lineage>
        <taxon>Bacteria</taxon>
        <taxon>Bacillati</taxon>
        <taxon>Bacillota</taxon>
        <taxon>Tissierellia</taxon>
        <taxon>Tissierellales</taxon>
        <taxon>Tepidimicrobiaceae</taxon>
        <taxon>Schnuerera</taxon>
    </lineage>
</organism>
<keyword evidence="4 9" id="KW-0812">Transmembrane</keyword>
<sequence length="151" mass="17122">MLYLMVVLIIVLDQISKFAAVKYLKGKSPYVIVENFFQLCYVENFGAAFGILQNRKVFFILITSVVILSIVFFLVKYSHSINQYLKFGLIMLLGGAIGNFIDRIRLGYVVDFISFKLGKGYDFPVFNVADMFIVVGTILVMGLVLLNKYDS</sequence>
<evidence type="ECO:0000256" key="9">
    <source>
        <dbReference type="HAMAP-Rule" id="MF_00161"/>
    </source>
</evidence>
<dbReference type="GO" id="GO:0004190">
    <property type="term" value="F:aspartic-type endopeptidase activity"/>
    <property type="evidence" value="ECO:0007669"/>
    <property type="project" value="UniProtKB-UniRule"/>
</dbReference>
<dbReference type="OrthoDB" id="9810259at2"/>
<dbReference type="PANTHER" id="PTHR33695">
    <property type="entry name" value="LIPOPROTEIN SIGNAL PEPTIDASE"/>
    <property type="match status" value="1"/>
</dbReference>
<evidence type="ECO:0000256" key="4">
    <source>
        <dbReference type="ARBA" id="ARBA00022692"/>
    </source>
</evidence>
<dbReference type="GO" id="GO:0006508">
    <property type="term" value="P:proteolysis"/>
    <property type="evidence" value="ECO:0007669"/>
    <property type="project" value="UniProtKB-KW"/>
</dbReference>
<evidence type="ECO:0000256" key="3">
    <source>
        <dbReference type="ARBA" id="ARBA00022670"/>
    </source>
</evidence>
<keyword evidence="3 9" id="KW-0645">Protease</keyword>
<dbReference type="EC" id="3.4.23.36" evidence="9"/>
<dbReference type="InterPro" id="IPR001872">
    <property type="entry name" value="Peptidase_A8"/>
</dbReference>
<evidence type="ECO:0000256" key="7">
    <source>
        <dbReference type="ARBA" id="ARBA00022989"/>
    </source>
</evidence>
<keyword evidence="12" id="KW-0449">Lipoprotein</keyword>
<keyword evidence="2 9" id="KW-1003">Cell membrane</keyword>
<dbReference type="UniPathway" id="UPA00665"/>
<accession>M1ZCZ0</accession>
<dbReference type="AlphaFoldDB" id="M1ZCZ0"/>
<keyword evidence="6 9" id="KW-0378">Hydrolase</keyword>
<keyword evidence="5 9" id="KW-0064">Aspartyl protease</keyword>
<name>M1ZCZ0_9FIRM</name>
<keyword evidence="8 9" id="KW-0472">Membrane</keyword>
<comment type="similarity">
    <text evidence="1 9 11">Belongs to the peptidase A8 family.</text>
</comment>
<dbReference type="Proteomes" id="UP000245423">
    <property type="component" value="Chromosome 1"/>
</dbReference>
<feature type="transmembrane region" description="Helical" evidence="9">
    <location>
        <begin position="57"/>
        <end position="75"/>
    </location>
</feature>
<feature type="transmembrane region" description="Helical" evidence="9">
    <location>
        <begin position="126"/>
        <end position="146"/>
    </location>
</feature>
<feature type="transmembrane region" description="Helical" evidence="9">
    <location>
        <begin position="87"/>
        <end position="106"/>
    </location>
</feature>
<feature type="active site" evidence="9">
    <location>
        <position position="111"/>
    </location>
</feature>
<proteinExistence type="inferred from homology"/>
<comment type="subcellular location">
    <subcellularLocation>
        <location evidence="9">Cell membrane</location>
        <topology evidence="9">Multi-pass membrane protein</topology>
    </subcellularLocation>
</comment>
<dbReference type="PROSITE" id="PS00855">
    <property type="entry name" value="SPASE_II"/>
    <property type="match status" value="1"/>
</dbReference>
<comment type="pathway">
    <text evidence="9">Protein modification; lipoprotein biosynthesis (signal peptide cleavage).</text>
</comment>
<comment type="function">
    <text evidence="9 10">This protein specifically catalyzes the removal of signal peptides from prolipoproteins.</text>
</comment>
<dbReference type="RefSeq" id="WP_005586145.1">
    <property type="nucleotide sequence ID" value="NZ_LT669839.1"/>
</dbReference>
<feature type="active site" evidence="9">
    <location>
        <position position="130"/>
    </location>
</feature>
<comment type="caution">
    <text evidence="9">Lacks conserved residue(s) required for the propagation of feature annotation.</text>
</comment>
<evidence type="ECO:0000256" key="6">
    <source>
        <dbReference type="ARBA" id="ARBA00022801"/>
    </source>
</evidence>
<reference evidence="12 13" key="1">
    <citation type="submission" date="2016-11" db="EMBL/GenBank/DDBJ databases">
        <authorList>
            <person name="Manzoor S."/>
        </authorList>
    </citation>
    <scope>NUCLEOTIDE SEQUENCE [LARGE SCALE GENOMIC DNA]</scope>
    <source>
        <strain evidence="12">Clostridium ultunense strain Esp</strain>
    </source>
</reference>
<gene>
    <name evidence="9 12" type="primary">lspA</name>
    <name evidence="12" type="ORF">CUESP1_1574</name>
</gene>
<dbReference type="PANTHER" id="PTHR33695:SF1">
    <property type="entry name" value="LIPOPROTEIN SIGNAL PEPTIDASE"/>
    <property type="match status" value="1"/>
</dbReference>
<keyword evidence="7 9" id="KW-1133">Transmembrane helix</keyword>
<evidence type="ECO:0000256" key="2">
    <source>
        <dbReference type="ARBA" id="ARBA00022475"/>
    </source>
</evidence>
<protein>
    <recommendedName>
        <fullName evidence="9">Lipoprotein signal peptidase</fullName>
        <ecNumber evidence="9">3.4.23.36</ecNumber>
    </recommendedName>
    <alternativeName>
        <fullName evidence="9">Prolipoprotein signal peptidase</fullName>
    </alternativeName>
    <alternativeName>
        <fullName evidence="9">Signal peptidase II</fullName>
        <shortName evidence="9">SPase II</shortName>
    </alternativeName>
</protein>
<dbReference type="Pfam" id="PF01252">
    <property type="entry name" value="Peptidase_A8"/>
    <property type="match status" value="1"/>
</dbReference>
<evidence type="ECO:0000256" key="8">
    <source>
        <dbReference type="ARBA" id="ARBA00023136"/>
    </source>
</evidence>
<evidence type="ECO:0000256" key="1">
    <source>
        <dbReference type="ARBA" id="ARBA00006139"/>
    </source>
</evidence>